<dbReference type="AlphaFoldDB" id="A0ABD7X6N5"/>
<dbReference type="InterPro" id="IPR012865">
    <property type="entry name" value="DUF1642"/>
</dbReference>
<protein>
    <submittedName>
        <fullName evidence="1">DUF1642 domain-containing protein</fullName>
    </submittedName>
</protein>
<accession>A0ABD7X6N5</accession>
<dbReference type="EMBL" id="CP118739">
    <property type="protein sequence ID" value="WEA57297.1"/>
    <property type="molecule type" value="Genomic_DNA"/>
</dbReference>
<sequence>MTKEEVLEKLEEERESAKSKILYGQSRNLSVKRYGWYFNGLDYAIDLAKKLSEPKKVVIPEFIANDIKYHKKYGYTLQGTLGDAFGQGLESDVYYWFYADNGDENFRKYVSAWDNGYEVDKEPKYRVQIKGFEETTNYLNYDVNSKEFFVDTAGLGSGIKIKFTKRWLKDYWSEYDAYNNAGLLEFEEVEDD</sequence>
<evidence type="ECO:0000313" key="2">
    <source>
        <dbReference type="Proteomes" id="UP001214131"/>
    </source>
</evidence>
<reference evidence="1 2" key="1">
    <citation type="submission" date="2023-02" db="EMBL/GenBank/DDBJ databases">
        <title>Comparative genomics and fermentation flavor characterization of five lactic acid bacteria reveal flavor biosynthesis metabolic pathways in fermented muskmelon puree.</title>
        <authorList>
            <person name="Yuan L."/>
            <person name="Li M."/>
            <person name="Xu X."/>
            <person name="Lao F."/>
            <person name="Wu J."/>
        </authorList>
    </citation>
    <scope>NUCLEOTIDE SEQUENCE [LARGE SCALE GENOMIC DNA]</scope>
    <source>
        <strain evidence="1 2">Ca-4</strain>
    </source>
</reference>
<dbReference type="Proteomes" id="UP001214131">
    <property type="component" value="Chromosome"/>
</dbReference>
<name>A0ABD7X6N5_PEDPE</name>
<organism evidence="1 2">
    <name type="scientific">Pediococcus pentosaceus</name>
    <dbReference type="NCBI Taxonomy" id="1255"/>
    <lineage>
        <taxon>Bacteria</taxon>
        <taxon>Bacillati</taxon>
        <taxon>Bacillota</taxon>
        <taxon>Bacilli</taxon>
        <taxon>Lactobacillales</taxon>
        <taxon>Lactobacillaceae</taxon>
        <taxon>Pediococcus</taxon>
    </lineage>
</organism>
<dbReference type="Pfam" id="PF07852">
    <property type="entry name" value="DUF1642"/>
    <property type="match status" value="1"/>
</dbReference>
<proteinExistence type="predicted"/>
<evidence type="ECO:0000313" key="1">
    <source>
        <dbReference type="EMBL" id="WEA57297.1"/>
    </source>
</evidence>
<dbReference type="RefSeq" id="WP_275000586.1">
    <property type="nucleotide sequence ID" value="NZ_CP118739.1"/>
</dbReference>
<gene>
    <name evidence="1" type="ORF">PWB86_08930</name>
</gene>